<accession>X1JWL0</accession>
<organism evidence="1">
    <name type="scientific">marine sediment metagenome</name>
    <dbReference type="NCBI Taxonomy" id="412755"/>
    <lineage>
        <taxon>unclassified sequences</taxon>
        <taxon>metagenomes</taxon>
        <taxon>ecological metagenomes</taxon>
    </lineage>
</organism>
<evidence type="ECO:0000313" key="1">
    <source>
        <dbReference type="EMBL" id="GAH98482.1"/>
    </source>
</evidence>
<sequence length="64" mass="7523">MKFQERASTVLGELGKVFEKIDEKEMGCLFEQSLLILHDLMILTLMEKMRITPSQMAKRHRNVE</sequence>
<gene>
    <name evidence="1" type="ORF">S06H3_07412</name>
</gene>
<dbReference type="AlphaFoldDB" id="X1JWL0"/>
<dbReference type="Gene3D" id="3.40.50.10490">
    <property type="entry name" value="Glucose-6-phosphate isomerase like protein, domain 1"/>
    <property type="match status" value="1"/>
</dbReference>
<dbReference type="EMBL" id="BARV01003003">
    <property type="protein sequence ID" value="GAH98482.1"/>
    <property type="molecule type" value="Genomic_DNA"/>
</dbReference>
<protein>
    <submittedName>
        <fullName evidence="1">Uncharacterized protein</fullName>
    </submittedName>
</protein>
<comment type="caution">
    <text evidence="1">The sequence shown here is derived from an EMBL/GenBank/DDBJ whole genome shotgun (WGS) entry which is preliminary data.</text>
</comment>
<proteinExistence type="predicted"/>
<reference evidence="1" key="1">
    <citation type="journal article" date="2014" name="Front. Microbiol.">
        <title>High frequency of phylogenetically diverse reductive dehalogenase-homologous genes in deep subseafloor sedimentary metagenomes.</title>
        <authorList>
            <person name="Kawai M."/>
            <person name="Futagami T."/>
            <person name="Toyoda A."/>
            <person name="Takaki Y."/>
            <person name="Nishi S."/>
            <person name="Hori S."/>
            <person name="Arai W."/>
            <person name="Tsubouchi T."/>
            <person name="Morono Y."/>
            <person name="Uchiyama I."/>
            <person name="Ito T."/>
            <person name="Fujiyama A."/>
            <person name="Inagaki F."/>
            <person name="Takami H."/>
        </authorList>
    </citation>
    <scope>NUCLEOTIDE SEQUENCE</scope>
    <source>
        <strain evidence="1">Expedition CK06-06</strain>
    </source>
</reference>
<name>X1JWL0_9ZZZZ</name>